<comment type="similarity">
    <text evidence="6">Belongs to the peroxiredoxin family. Tpx subfamily.</text>
</comment>
<evidence type="ECO:0000313" key="11">
    <source>
        <dbReference type="Proteomes" id="UP000243589"/>
    </source>
</evidence>
<keyword evidence="2 6" id="KW-0049">Antioxidant</keyword>
<comment type="catalytic activity">
    <reaction evidence="6">
        <text>a hydroperoxide + [thioredoxin]-dithiol = an alcohol + [thioredoxin]-disulfide + H2O</text>
        <dbReference type="Rhea" id="RHEA:62620"/>
        <dbReference type="Rhea" id="RHEA-COMP:10698"/>
        <dbReference type="Rhea" id="RHEA-COMP:10700"/>
        <dbReference type="ChEBI" id="CHEBI:15377"/>
        <dbReference type="ChEBI" id="CHEBI:29950"/>
        <dbReference type="ChEBI" id="CHEBI:30879"/>
        <dbReference type="ChEBI" id="CHEBI:35924"/>
        <dbReference type="ChEBI" id="CHEBI:50058"/>
        <dbReference type="EC" id="1.11.1.24"/>
    </reaction>
</comment>
<evidence type="ECO:0000256" key="1">
    <source>
        <dbReference type="ARBA" id="ARBA00022559"/>
    </source>
</evidence>
<keyword evidence="5 6" id="KW-0676">Redox-active center</keyword>
<reference evidence="8 11" key="1">
    <citation type="submission" date="2016-01" db="EMBL/GenBank/DDBJ databases">
        <title>Use of Whole Genome Sequencing to ascertain that Brevibacterium massiliense (Roux, Raoult 2009) is a later heterotypic synonym of Brevibacterium ravenspurgense (Mages 2008).</title>
        <authorList>
            <person name="Bernier A.-M."/>
            <person name="Burdz T."/>
            <person name="Huynh C."/>
            <person name="Pachecho A.L."/>
            <person name="Wiebe D."/>
            <person name="Bonner C."/>
            <person name="Bernard K."/>
        </authorList>
    </citation>
    <scope>NUCLEOTIDE SEQUENCE [LARGE SCALE GENOMIC DNA]</scope>
    <source>
        <strain evidence="8 11">CCUG56047</strain>
    </source>
</reference>
<dbReference type="Proteomes" id="UP000242755">
    <property type="component" value="Unassembled WGS sequence"/>
</dbReference>
<evidence type="ECO:0000256" key="4">
    <source>
        <dbReference type="ARBA" id="ARBA00023157"/>
    </source>
</evidence>
<dbReference type="EMBL" id="PKGO01000001">
    <property type="protein sequence ID" value="PKY71155.1"/>
    <property type="molecule type" value="Genomic_DNA"/>
</dbReference>
<dbReference type="PROSITE" id="PS01265">
    <property type="entry name" value="TPX"/>
    <property type="match status" value="1"/>
</dbReference>
<evidence type="ECO:0000256" key="6">
    <source>
        <dbReference type="HAMAP-Rule" id="MF_00269"/>
    </source>
</evidence>
<dbReference type="RefSeq" id="WP_062021878.1">
    <property type="nucleotide sequence ID" value="NZ_JAKRCZ010000002.1"/>
</dbReference>
<feature type="domain" description="Thioredoxin" evidence="7">
    <location>
        <begin position="18"/>
        <end position="165"/>
    </location>
</feature>
<evidence type="ECO:0000256" key="2">
    <source>
        <dbReference type="ARBA" id="ARBA00022862"/>
    </source>
</evidence>
<keyword evidence="11" id="KW-1185">Reference proteome</keyword>
<evidence type="ECO:0000259" key="7">
    <source>
        <dbReference type="PROSITE" id="PS51352"/>
    </source>
</evidence>
<dbReference type="InterPro" id="IPR002065">
    <property type="entry name" value="TPX"/>
</dbReference>
<dbReference type="GO" id="GO:0008379">
    <property type="term" value="F:thioredoxin peroxidase activity"/>
    <property type="evidence" value="ECO:0007669"/>
    <property type="project" value="UniProtKB-UniRule"/>
</dbReference>
<organism evidence="8 11">
    <name type="scientific">Brevibacterium ravenspurgense</name>
    <dbReference type="NCBI Taxonomy" id="479117"/>
    <lineage>
        <taxon>Bacteria</taxon>
        <taxon>Bacillati</taxon>
        <taxon>Actinomycetota</taxon>
        <taxon>Actinomycetes</taxon>
        <taxon>Micrococcales</taxon>
        <taxon>Brevibacteriaceae</taxon>
        <taxon>Brevibacterium</taxon>
    </lineage>
</organism>
<feature type="disulfide bond" description="Redox-active" evidence="6">
    <location>
        <begin position="60"/>
        <end position="94"/>
    </location>
</feature>
<keyword evidence="1 6" id="KW-0575">Peroxidase</keyword>
<dbReference type="SUPFAM" id="SSF52833">
    <property type="entry name" value="Thioredoxin-like"/>
    <property type="match status" value="1"/>
</dbReference>
<dbReference type="AlphaFoldDB" id="A0A150H8U0"/>
<evidence type="ECO:0000313" key="8">
    <source>
        <dbReference type="EMBL" id="KXZ58434.1"/>
    </source>
</evidence>
<dbReference type="InterPro" id="IPR018219">
    <property type="entry name" value="Tpx_CS"/>
</dbReference>
<keyword evidence="3 6" id="KW-0560">Oxidoreductase</keyword>
<dbReference type="InterPro" id="IPR050455">
    <property type="entry name" value="Tpx_Peroxidase_subfamily"/>
</dbReference>
<evidence type="ECO:0000256" key="5">
    <source>
        <dbReference type="ARBA" id="ARBA00023284"/>
    </source>
</evidence>
<keyword evidence="4 6" id="KW-1015">Disulfide bond</keyword>
<dbReference type="PATRIC" id="fig|479117.4.peg.1469"/>
<comment type="caution">
    <text evidence="8">The sequence shown here is derived from an EMBL/GenBank/DDBJ whole genome shotgun (WGS) entry which is preliminary data.</text>
</comment>
<evidence type="ECO:0000313" key="10">
    <source>
        <dbReference type="Proteomes" id="UP000242755"/>
    </source>
</evidence>
<dbReference type="Pfam" id="PF08534">
    <property type="entry name" value="Redoxin"/>
    <property type="match status" value="1"/>
</dbReference>
<dbReference type="STRING" id="1176165.GCA_001584405_01879"/>
<dbReference type="EC" id="1.11.1.24" evidence="6"/>
<dbReference type="PROSITE" id="PS51352">
    <property type="entry name" value="THIOREDOXIN_2"/>
    <property type="match status" value="1"/>
</dbReference>
<proteinExistence type="inferred from homology"/>
<dbReference type="HAMAP" id="MF_00269">
    <property type="entry name" value="Tpx"/>
    <property type="match status" value="1"/>
</dbReference>
<dbReference type="Proteomes" id="UP000243589">
    <property type="component" value="Unassembled WGS sequence"/>
</dbReference>
<dbReference type="NCBIfam" id="NF001808">
    <property type="entry name" value="PRK00522.1"/>
    <property type="match status" value="1"/>
</dbReference>
<sequence length="165" mass="17316">MADITFQGDPITTVGNLPEKGAQAPAFTLVGTDLSDVELKNFAGKQLVINIFPSIDTGVCQASVRAFNEKAGGRDNTVVLNVSKDLPFAQERFCAAEGIDNVVSASAFRSSFGEDYGVTMTAGPLKGLLSRAVVVVDAEGSVVYTEQVPEIGQEPDYEAALGALK</sequence>
<comment type="subunit">
    <text evidence="6">Homodimer.</text>
</comment>
<gene>
    <name evidence="6 8" type="primary">tpx</name>
    <name evidence="8" type="ORF">Bravens_01483</name>
    <name evidence="9" type="ORF">CYJ40_00290</name>
</gene>
<comment type="function">
    <text evidence="6">Thiol-specific peroxidase that catalyzes the reduction of hydrogen peroxide and organic hydroperoxides to water and alcohols, respectively. Plays a role in cell protection against oxidative stress by detoxifying peroxides.</text>
</comment>
<dbReference type="InterPro" id="IPR036249">
    <property type="entry name" value="Thioredoxin-like_sf"/>
</dbReference>
<evidence type="ECO:0000313" key="9">
    <source>
        <dbReference type="EMBL" id="PKY71155.1"/>
    </source>
</evidence>
<dbReference type="EMBL" id="LQQC01000010">
    <property type="protein sequence ID" value="KXZ58434.1"/>
    <property type="molecule type" value="Genomic_DNA"/>
</dbReference>
<accession>A0A150H8U0</accession>
<dbReference type="PANTHER" id="PTHR43110:SF1">
    <property type="entry name" value="THIOL PEROXIDASE"/>
    <property type="match status" value="1"/>
</dbReference>
<reference evidence="9 10" key="2">
    <citation type="submission" date="2017-12" db="EMBL/GenBank/DDBJ databases">
        <title>Phylogenetic diversity of female urinary microbiome.</title>
        <authorList>
            <person name="Thomas-White K."/>
            <person name="Wolfe A.J."/>
        </authorList>
    </citation>
    <scope>NUCLEOTIDE SEQUENCE [LARGE SCALE GENOMIC DNA]</scope>
    <source>
        <strain evidence="9 10">UMB0426</strain>
    </source>
</reference>
<dbReference type="Gene3D" id="3.40.30.10">
    <property type="entry name" value="Glutaredoxin"/>
    <property type="match status" value="1"/>
</dbReference>
<dbReference type="PANTHER" id="PTHR43110">
    <property type="entry name" value="THIOL PEROXIDASE"/>
    <property type="match status" value="1"/>
</dbReference>
<comment type="miscellaneous">
    <text evidence="6">The active site is a conserved redox-active cysteine residue, the peroxidatic cysteine (C(P)), which makes the nucleophilic attack on the peroxide substrate. The peroxide oxidizes the C(P)-SH to cysteine sulfenic acid (C(P)-SOH), which then reacts with another cysteine residue, the resolving cysteine (C(R)), to form a disulfide bridge. The disulfide is subsequently reduced by an appropriate electron donor to complete the catalytic cycle. In this atypical 2-Cys peroxiredoxin, C(R) is present in the same subunit to form an intramolecular disulfide. The disulfide is subsequently reduced by thioredoxin.</text>
</comment>
<dbReference type="InterPro" id="IPR013766">
    <property type="entry name" value="Thioredoxin_domain"/>
</dbReference>
<evidence type="ECO:0000256" key="3">
    <source>
        <dbReference type="ARBA" id="ARBA00023002"/>
    </source>
</evidence>
<feature type="active site" description="Cysteine sulfenic acid (-SOH) intermediate" evidence="6">
    <location>
        <position position="60"/>
    </location>
</feature>
<dbReference type="CDD" id="cd03014">
    <property type="entry name" value="PRX_Atyp2cys"/>
    <property type="match status" value="1"/>
</dbReference>
<protein>
    <recommendedName>
        <fullName evidence="6">Thiol peroxidase</fullName>
        <shortName evidence="6">Tpx</shortName>
        <ecNumber evidence="6">1.11.1.24</ecNumber>
    </recommendedName>
    <alternativeName>
        <fullName evidence="6">Peroxiredoxin tpx</fullName>
        <shortName evidence="6">Prx</shortName>
    </alternativeName>
    <alternativeName>
        <fullName evidence="6">Thioredoxin peroxidase</fullName>
    </alternativeName>
    <alternativeName>
        <fullName evidence="6">Thioredoxin-dependent peroxiredoxin</fullName>
    </alternativeName>
</protein>
<name>A0A150H8U0_9MICO</name>
<dbReference type="InterPro" id="IPR013740">
    <property type="entry name" value="Redoxin"/>
</dbReference>